<dbReference type="Pfam" id="PF04715">
    <property type="entry name" value="Anth_synt_I_N"/>
    <property type="match status" value="1"/>
</dbReference>
<comment type="pathway">
    <text evidence="2 15">Amino-acid biosynthesis; L-tryptophan biosynthesis; L-tryptophan from chorismate: step 1/5.</text>
</comment>
<sequence length="506" mass="55117">MQPTPSFEDFAAGYEKGAAGVVSATLVADLETPVAAFLKLTDGGQAPAFLLESVEGGAVRGRYSMIGLRPDLIWRCRNGRAEINRDALNRPQDFVPEAAAPLDSLRALITESRIPLAGDLPPMAAGIFGYLGYDMVRLMERLPHQPADALDLPDAVLVRPTVMAVFDAVRDELSLVTPVRPKEGVSARAAYEAALARLDAALEALERPLPHDARLDPTAIAAPAPISNTTPEEFKAMVARAKEYITAGDIFQVVLSQRFEAPFTLPALSLYRSLRRLNPSPFLCYLDFLDFQIVCSSPEILVRVRDGKVTIRPIAGTRRRGATPEEDKALAEELLADPKERAEHLMLLDLGRNDVGRVSEIGSVTVTDSFFLEYYSQVMHIVSNVEGRLDPRRDALDALVAGFPAGTVSGAPKVRAMEIIDELEKEKRGPYAGCIGYFGADGEMDTCIVLRTAVVKDGRMAVQAGAGIVYDSDPEFEQQECISKAKAQFRAAEDAVRFAMRARRGQ</sequence>
<gene>
    <name evidence="15" type="primary">trpE</name>
    <name evidence="18" type="ORF">Ga0061061_102433</name>
</gene>
<accession>A0ABP2A0W7</accession>
<evidence type="ECO:0000313" key="18">
    <source>
        <dbReference type="EMBL" id="CUA86251.1"/>
    </source>
</evidence>
<proteinExistence type="inferred from homology"/>
<evidence type="ECO:0000256" key="13">
    <source>
        <dbReference type="ARBA" id="ARBA00025634"/>
    </source>
</evidence>
<evidence type="ECO:0000313" key="19">
    <source>
        <dbReference type="Proteomes" id="UP000182178"/>
    </source>
</evidence>
<dbReference type="InterPro" id="IPR006805">
    <property type="entry name" value="Anth_synth_I_N"/>
</dbReference>
<evidence type="ECO:0000256" key="9">
    <source>
        <dbReference type="ARBA" id="ARBA00022822"/>
    </source>
</evidence>
<evidence type="ECO:0000256" key="2">
    <source>
        <dbReference type="ARBA" id="ARBA00004873"/>
    </source>
</evidence>
<evidence type="ECO:0000256" key="10">
    <source>
        <dbReference type="ARBA" id="ARBA00022842"/>
    </source>
</evidence>
<evidence type="ECO:0000256" key="5">
    <source>
        <dbReference type="ARBA" id="ARBA00012266"/>
    </source>
</evidence>
<dbReference type="SUPFAM" id="SSF56322">
    <property type="entry name" value="ADC synthase"/>
    <property type="match status" value="1"/>
</dbReference>
<reference evidence="18 19" key="1">
    <citation type="submission" date="2015-08" db="EMBL/GenBank/DDBJ databases">
        <authorList>
            <person name="Varghese N."/>
        </authorList>
    </citation>
    <scope>NUCLEOTIDE SEQUENCE [LARGE SCALE GENOMIC DNA]</scope>
    <source>
        <strain evidence="18 19">DSM 18167</strain>
    </source>
</reference>
<name>A0ABP2A0W7_9HYPH</name>
<evidence type="ECO:0000256" key="4">
    <source>
        <dbReference type="ARBA" id="ARBA00011575"/>
    </source>
</evidence>
<evidence type="ECO:0000259" key="16">
    <source>
        <dbReference type="Pfam" id="PF00425"/>
    </source>
</evidence>
<dbReference type="PANTHER" id="PTHR11236:SF48">
    <property type="entry name" value="ISOCHORISMATE SYNTHASE MENF"/>
    <property type="match status" value="1"/>
</dbReference>
<evidence type="ECO:0000256" key="7">
    <source>
        <dbReference type="ARBA" id="ARBA00022605"/>
    </source>
</evidence>
<dbReference type="PANTHER" id="PTHR11236">
    <property type="entry name" value="AMINOBENZOATE/ANTHRANILATE SYNTHASE"/>
    <property type="match status" value="1"/>
</dbReference>
<dbReference type="InterPro" id="IPR019999">
    <property type="entry name" value="Anth_synth_I-like"/>
</dbReference>
<dbReference type="EMBL" id="CYHC01000002">
    <property type="protein sequence ID" value="CUA86251.1"/>
    <property type="molecule type" value="Genomic_DNA"/>
</dbReference>
<keyword evidence="12 15" id="KW-0456">Lyase</keyword>
<evidence type="ECO:0000259" key="17">
    <source>
        <dbReference type="Pfam" id="PF04715"/>
    </source>
</evidence>
<comment type="catalytic activity">
    <reaction evidence="14 15">
        <text>chorismate + L-glutamine = anthranilate + pyruvate + L-glutamate + H(+)</text>
        <dbReference type="Rhea" id="RHEA:21732"/>
        <dbReference type="ChEBI" id="CHEBI:15361"/>
        <dbReference type="ChEBI" id="CHEBI:15378"/>
        <dbReference type="ChEBI" id="CHEBI:16567"/>
        <dbReference type="ChEBI" id="CHEBI:29748"/>
        <dbReference type="ChEBI" id="CHEBI:29985"/>
        <dbReference type="ChEBI" id="CHEBI:58359"/>
        <dbReference type="EC" id="4.1.3.27"/>
    </reaction>
</comment>
<comment type="similarity">
    <text evidence="3 15">Belongs to the anthranilate synthase component I family.</text>
</comment>
<dbReference type="EC" id="4.1.3.27" evidence="5 15"/>
<dbReference type="RefSeq" id="WP_055458305.1">
    <property type="nucleotide sequence ID" value="NZ_CYHC01000002.1"/>
</dbReference>
<keyword evidence="8 15" id="KW-0479">Metal-binding</keyword>
<evidence type="ECO:0000256" key="15">
    <source>
        <dbReference type="RuleBase" id="RU364045"/>
    </source>
</evidence>
<keyword evidence="19" id="KW-1185">Reference proteome</keyword>
<dbReference type="PRINTS" id="PR00095">
    <property type="entry name" value="ANTSNTHASEI"/>
</dbReference>
<feature type="domain" description="Chorismate-utilising enzyme C-terminal" evidence="16">
    <location>
        <begin position="231"/>
        <end position="484"/>
    </location>
</feature>
<evidence type="ECO:0000256" key="11">
    <source>
        <dbReference type="ARBA" id="ARBA00023141"/>
    </source>
</evidence>
<evidence type="ECO:0000256" key="8">
    <source>
        <dbReference type="ARBA" id="ARBA00022723"/>
    </source>
</evidence>
<dbReference type="Gene3D" id="3.60.120.10">
    <property type="entry name" value="Anthranilate synthase"/>
    <property type="match status" value="1"/>
</dbReference>
<protein>
    <recommendedName>
        <fullName evidence="6 15">Anthranilate synthase component 1</fullName>
        <ecNumber evidence="5 15">4.1.3.27</ecNumber>
    </recommendedName>
</protein>
<evidence type="ECO:0000256" key="1">
    <source>
        <dbReference type="ARBA" id="ARBA00001946"/>
    </source>
</evidence>
<evidence type="ECO:0000256" key="6">
    <source>
        <dbReference type="ARBA" id="ARBA00020653"/>
    </source>
</evidence>
<dbReference type="InterPro" id="IPR005801">
    <property type="entry name" value="ADC_synthase"/>
</dbReference>
<evidence type="ECO:0000256" key="12">
    <source>
        <dbReference type="ARBA" id="ARBA00023239"/>
    </source>
</evidence>
<dbReference type="InterPro" id="IPR005256">
    <property type="entry name" value="Anth_synth_I_PabB"/>
</dbReference>
<comment type="cofactor">
    <cofactor evidence="1 15">
        <name>Mg(2+)</name>
        <dbReference type="ChEBI" id="CHEBI:18420"/>
    </cofactor>
</comment>
<evidence type="ECO:0000256" key="3">
    <source>
        <dbReference type="ARBA" id="ARBA00009562"/>
    </source>
</evidence>
<keyword evidence="9 15" id="KW-0822">Tryptophan biosynthesis</keyword>
<comment type="caution">
    <text evidence="18">The sequence shown here is derived from an EMBL/GenBank/DDBJ whole genome shotgun (WGS) entry which is preliminary data.</text>
</comment>
<comment type="subunit">
    <text evidence="4 15">Heterotetramer consisting of two non-identical subunits: a beta subunit (TrpG) and a large alpha subunit (TrpE).</text>
</comment>
<dbReference type="InterPro" id="IPR015890">
    <property type="entry name" value="Chorismate_C"/>
</dbReference>
<keyword evidence="10 15" id="KW-0460">Magnesium</keyword>
<organism evidence="18 19">
    <name type="scientific">Chelatococcus sambhunathii</name>
    <dbReference type="NCBI Taxonomy" id="363953"/>
    <lineage>
        <taxon>Bacteria</taxon>
        <taxon>Pseudomonadati</taxon>
        <taxon>Pseudomonadota</taxon>
        <taxon>Alphaproteobacteria</taxon>
        <taxon>Hyphomicrobiales</taxon>
        <taxon>Chelatococcaceae</taxon>
        <taxon>Chelatococcus</taxon>
    </lineage>
</organism>
<keyword evidence="7 15" id="KW-0028">Amino-acid biosynthesis</keyword>
<feature type="domain" description="Anthranilate synthase component I N-terminal" evidence="17">
    <location>
        <begin position="29"/>
        <end position="174"/>
    </location>
</feature>
<dbReference type="Pfam" id="PF00425">
    <property type="entry name" value="Chorismate_bind"/>
    <property type="match status" value="1"/>
</dbReference>
<dbReference type="NCBIfam" id="TIGR00564">
    <property type="entry name" value="trpE_most"/>
    <property type="match status" value="1"/>
</dbReference>
<keyword evidence="11 15" id="KW-0057">Aromatic amino acid biosynthesis</keyword>
<evidence type="ECO:0000256" key="14">
    <source>
        <dbReference type="ARBA" id="ARBA00047683"/>
    </source>
</evidence>
<dbReference type="Proteomes" id="UP000182178">
    <property type="component" value="Unassembled WGS sequence"/>
</dbReference>
<comment type="function">
    <text evidence="13 15">Part of a heterotetrameric complex that catalyzes the two-step biosynthesis of anthranilate, an intermediate in the biosynthesis of L-tryptophan. In the first step, the glutamine-binding beta subunit (TrpG) of anthranilate synthase (AS) provides the glutamine amidotransferase activity which generates ammonia as a substrate that, along with chorismate, is used in the second step, catalyzed by the large alpha subunit of AS (TrpE) to produce anthranilate. In the absence of TrpG, TrpE can synthesize anthranilate directly from chorismate and high concentrations of ammonia.</text>
</comment>